<dbReference type="EMBL" id="QKWP01000258">
    <property type="protein sequence ID" value="RIB23511.1"/>
    <property type="molecule type" value="Genomic_DNA"/>
</dbReference>
<evidence type="ECO:0000313" key="1">
    <source>
        <dbReference type="EMBL" id="RIB23511.1"/>
    </source>
</evidence>
<organism evidence="1 2">
    <name type="scientific">Gigaspora rosea</name>
    <dbReference type="NCBI Taxonomy" id="44941"/>
    <lineage>
        <taxon>Eukaryota</taxon>
        <taxon>Fungi</taxon>
        <taxon>Fungi incertae sedis</taxon>
        <taxon>Mucoromycota</taxon>
        <taxon>Glomeromycotina</taxon>
        <taxon>Glomeromycetes</taxon>
        <taxon>Diversisporales</taxon>
        <taxon>Gigasporaceae</taxon>
        <taxon>Gigaspora</taxon>
    </lineage>
</organism>
<proteinExistence type="predicted"/>
<dbReference type="Proteomes" id="UP000266673">
    <property type="component" value="Unassembled WGS sequence"/>
</dbReference>
<accession>A0A397VP10</accession>
<reference evidence="1 2" key="1">
    <citation type="submission" date="2018-06" db="EMBL/GenBank/DDBJ databases">
        <title>Comparative genomics reveals the genomic features of Rhizophagus irregularis, R. cerebriforme, R. diaphanum and Gigaspora rosea, and their symbiotic lifestyle signature.</title>
        <authorList>
            <person name="Morin E."/>
            <person name="San Clemente H."/>
            <person name="Chen E.C.H."/>
            <person name="De La Providencia I."/>
            <person name="Hainaut M."/>
            <person name="Kuo A."/>
            <person name="Kohler A."/>
            <person name="Murat C."/>
            <person name="Tang N."/>
            <person name="Roy S."/>
            <person name="Loubradou J."/>
            <person name="Henrissat B."/>
            <person name="Grigoriev I.V."/>
            <person name="Corradi N."/>
            <person name="Roux C."/>
            <person name="Martin F.M."/>
        </authorList>
    </citation>
    <scope>NUCLEOTIDE SEQUENCE [LARGE SCALE GENOMIC DNA]</scope>
    <source>
        <strain evidence="1 2">DAOM 194757</strain>
    </source>
</reference>
<gene>
    <name evidence="1" type="ORF">C2G38_2032692</name>
</gene>
<name>A0A397VP10_9GLOM</name>
<keyword evidence="2" id="KW-1185">Reference proteome</keyword>
<dbReference type="OrthoDB" id="2441667at2759"/>
<sequence>MSVEKNLQLQSFLMDKANVVMSSYKTDPLTNEPVYYLKNSKDILWSKFHEEYPDGMRRTSFYTRMEKNKYIYREDLGGLCHTCSQYGYEIFSDLTLLIQKHVAEYTIQISYAINQHIRLGFDVIAGQDIENAIKGIKGTSVANLNPNQNREENQLAEDVKKARIAHNEINNSFKKNDHTFKGIKFPLNLGWALKVNQKFGKKGARKRISPEIRILLEGYFLAEGEIKMEKVPKVSTIQNWIGCYTHEHKQEAAAKKVI</sequence>
<evidence type="ECO:0000313" key="2">
    <source>
        <dbReference type="Proteomes" id="UP000266673"/>
    </source>
</evidence>
<protein>
    <submittedName>
        <fullName evidence="1">Uncharacterized protein</fullName>
    </submittedName>
</protein>
<comment type="caution">
    <text evidence="1">The sequence shown here is derived from an EMBL/GenBank/DDBJ whole genome shotgun (WGS) entry which is preliminary data.</text>
</comment>
<dbReference type="AlphaFoldDB" id="A0A397VP10"/>